<name>A0ABQ7GRQ6_DUNSA</name>
<comment type="caution">
    <text evidence="1">The sequence shown here is derived from an EMBL/GenBank/DDBJ whole genome shotgun (WGS) entry which is preliminary data.</text>
</comment>
<accession>A0ABQ7GRQ6</accession>
<organism evidence="1 2">
    <name type="scientific">Dunaliella salina</name>
    <name type="common">Green alga</name>
    <name type="synonym">Protococcus salinus</name>
    <dbReference type="NCBI Taxonomy" id="3046"/>
    <lineage>
        <taxon>Eukaryota</taxon>
        <taxon>Viridiplantae</taxon>
        <taxon>Chlorophyta</taxon>
        <taxon>core chlorophytes</taxon>
        <taxon>Chlorophyceae</taxon>
        <taxon>CS clade</taxon>
        <taxon>Chlamydomonadales</taxon>
        <taxon>Dunaliellaceae</taxon>
        <taxon>Dunaliella</taxon>
    </lineage>
</organism>
<dbReference type="Proteomes" id="UP000815325">
    <property type="component" value="Unassembled WGS sequence"/>
</dbReference>
<evidence type="ECO:0000313" key="1">
    <source>
        <dbReference type="EMBL" id="KAF5837294.1"/>
    </source>
</evidence>
<evidence type="ECO:0000313" key="2">
    <source>
        <dbReference type="Proteomes" id="UP000815325"/>
    </source>
</evidence>
<keyword evidence="2" id="KW-1185">Reference proteome</keyword>
<reference evidence="1" key="1">
    <citation type="submission" date="2017-08" db="EMBL/GenBank/DDBJ databases">
        <authorList>
            <person name="Polle J.E."/>
            <person name="Barry K."/>
            <person name="Cushman J."/>
            <person name="Schmutz J."/>
            <person name="Tran D."/>
            <person name="Hathwaick L.T."/>
            <person name="Yim W.C."/>
            <person name="Jenkins J."/>
            <person name="Mckie-Krisberg Z.M."/>
            <person name="Prochnik S."/>
            <person name="Lindquist E."/>
            <person name="Dockter R.B."/>
            <person name="Adam C."/>
            <person name="Molina H."/>
            <person name="Bunkerborg J."/>
            <person name="Jin E."/>
            <person name="Buchheim M."/>
            <person name="Magnuson J."/>
        </authorList>
    </citation>
    <scope>NUCLEOTIDE SEQUENCE</scope>
    <source>
        <strain evidence="1">CCAP 19/18</strain>
    </source>
</reference>
<gene>
    <name evidence="1" type="ORF">DUNSADRAFT_4557</name>
</gene>
<protein>
    <submittedName>
        <fullName evidence="1">Uncharacterized protein</fullName>
    </submittedName>
</protein>
<sequence length="103" mass="11022">MMPSFLDVPSKALSEPVVFGDPKGKARRALPMTFKTAKDAEVQRILNHLYRTGGDHWQCCTQGQDLVAAGVGAAAPSARSIRGTSLAQLKNPKIGHHSIQITA</sequence>
<proteinExistence type="predicted"/>
<dbReference type="EMBL" id="MU069621">
    <property type="protein sequence ID" value="KAF5837294.1"/>
    <property type="molecule type" value="Genomic_DNA"/>
</dbReference>